<dbReference type="GO" id="GO:0017000">
    <property type="term" value="P:antibiotic biosynthetic process"/>
    <property type="evidence" value="ECO:0007669"/>
    <property type="project" value="UniProtKB-ARBA"/>
</dbReference>
<dbReference type="Proteomes" id="UP001220324">
    <property type="component" value="Unassembled WGS sequence"/>
</dbReference>
<dbReference type="InterPro" id="IPR029058">
    <property type="entry name" value="AB_hydrolase_fold"/>
</dbReference>
<dbReference type="InterPro" id="IPR000073">
    <property type="entry name" value="AB_hydrolase_1"/>
</dbReference>
<dbReference type="AlphaFoldDB" id="A0AAD6CWF7"/>
<keyword evidence="3" id="KW-1185">Reference proteome</keyword>
<name>A0AAD6CWF7_9EURO</name>
<reference evidence="2 3" key="1">
    <citation type="journal article" date="2023" name="IMA Fungus">
        <title>Comparative genomic study of the Penicillium genus elucidates a diverse pangenome and 15 lateral gene transfer events.</title>
        <authorList>
            <person name="Petersen C."/>
            <person name="Sorensen T."/>
            <person name="Nielsen M.R."/>
            <person name="Sondergaard T.E."/>
            <person name="Sorensen J.L."/>
            <person name="Fitzpatrick D.A."/>
            <person name="Frisvad J.C."/>
            <person name="Nielsen K.L."/>
        </authorList>
    </citation>
    <scope>NUCLEOTIDE SEQUENCE [LARGE SCALE GENOMIC DNA]</scope>
    <source>
        <strain evidence="2 3">IBT 35679</strain>
    </source>
</reference>
<gene>
    <name evidence="2" type="ORF">N7494_006310</name>
</gene>
<comment type="caution">
    <text evidence="2">The sequence shown here is derived from an EMBL/GenBank/DDBJ whole genome shotgun (WGS) entry which is preliminary data.</text>
</comment>
<sequence>MADITKFPFVVTEHIIDGQHVREYPNAAVDPNSTFKLVLKRYTPVDNPNPQPGDVTIIGAHGCGFPKELYEPLWEDLLTRSRQDGYRIRSIWIADVANLGASGLANENFLGNDPSWIDHSRDLLYMINKFRDEMPQPIVGVGHSMGAGQLVLLSLLHPRLFTSLSLVEPVISPDIFTAKGPLLAVVSLKRRDTWKSRAAAIEKAKVTHKGWDKRVLDRWILHAYRDLPSTTSAHENLPAQVEQAVTLTSSKYQEVLQYLRPNPSSHISVGEEPTSNTPPHDDLLYPDIIGPPETTTQFYRYEPILAWKMLKHLRPPVLYVLGQSSPIAAPETREKILKRTGAGIGGSGGVKALRVEEKIIPGSHQLPLERVLETAAAVGSWISNSVQRWKDDEARIAEGWACRPMSERLKSMADWVPKLEKMMASERRESRL</sequence>
<proteinExistence type="predicted"/>
<dbReference type="Pfam" id="PF12697">
    <property type="entry name" value="Abhydrolase_6"/>
    <property type="match status" value="1"/>
</dbReference>
<feature type="domain" description="AB hydrolase-1" evidence="1">
    <location>
        <begin position="60"/>
        <end position="291"/>
    </location>
</feature>
<evidence type="ECO:0000313" key="2">
    <source>
        <dbReference type="EMBL" id="KAJ5541234.1"/>
    </source>
</evidence>
<organism evidence="2 3">
    <name type="scientific">Penicillium frequentans</name>
    <dbReference type="NCBI Taxonomy" id="3151616"/>
    <lineage>
        <taxon>Eukaryota</taxon>
        <taxon>Fungi</taxon>
        <taxon>Dikarya</taxon>
        <taxon>Ascomycota</taxon>
        <taxon>Pezizomycotina</taxon>
        <taxon>Eurotiomycetes</taxon>
        <taxon>Eurotiomycetidae</taxon>
        <taxon>Eurotiales</taxon>
        <taxon>Aspergillaceae</taxon>
        <taxon>Penicillium</taxon>
    </lineage>
</organism>
<dbReference type="Gene3D" id="3.40.50.1820">
    <property type="entry name" value="alpha/beta hydrolase"/>
    <property type="match status" value="1"/>
</dbReference>
<accession>A0AAD6CWF7</accession>
<evidence type="ECO:0000259" key="1">
    <source>
        <dbReference type="Pfam" id="PF12697"/>
    </source>
</evidence>
<evidence type="ECO:0000313" key="3">
    <source>
        <dbReference type="Proteomes" id="UP001220324"/>
    </source>
</evidence>
<protein>
    <recommendedName>
        <fullName evidence="1">AB hydrolase-1 domain-containing protein</fullName>
    </recommendedName>
</protein>
<dbReference type="SUPFAM" id="SSF53474">
    <property type="entry name" value="alpha/beta-Hydrolases"/>
    <property type="match status" value="1"/>
</dbReference>
<dbReference type="GO" id="GO:0072330">
    <property type="term" value="P:monocarboxylic acid biosynthetic process"/>
    <property type="evidence" value="ECO:0007669"/>
    <property type="project" value="UniProtKB-ARBA"/>
</dbReference>
<dbReference type="EMBL" id="JAQIZZ010000005">
    <property type="protein sequence ID" value="KAJ5541234.1"/>
    <property type="molecule type" value="Genomic_DNA"/>
</dbReference>